<dbReference type="PANTHER" id="PTHR11051:SF8">
    <property type="entry name" value="PROTEIN-GLUCOSYLGALACTOSYLHYDROXYLYSINE GLUCOSIDASE"/>
    <property type="match status" value="1"/>
</dbReference>
<dbReference type="PANTHER" id="PTHR11051">
    <property type="entry name" value="GLYCOSYL HYDROLASE-RELATED"/>
    <property type="match status" value="1"/>
</dbReference>
<gene>
    <name evidence="1" type="ORF">BSL78_12889</name>
</gene>
<dbReference type="OrthoDB" id="200349at2759"/>
<accession>A0A2G8KQF0</accession>
<sequence length="289" mass="32498">MWIRSRRLLFAVFFAFGLCLLLFVRQLDSYLFSSDTKGKISEHVRKLKVSTFEKPCLCNEKYTDISSKPTSFQTEKFPDQYCCQPTIGNGFVATVVYSNRVHMNGLYNGRYGGSHRARIPSMAAISFHLPSNMSIKSQSFTLDVDKHIFAETTEFNVTQRIYAHEYLSRLLVNDISVVRNPGATKEDVTLVLTNNTGPTSEDINFKTANSTRPGVGYMFGNTTVSETETSGTLPVHMYWTLVPQNVTLSAPETSHTWTFMTSVSNSSTESASFYDRDKSLFPLGPVFNT</sequence>
<comment type="caution">
    <text evidence="1">The sequence shown here is derived from an EMBL/GenBank/DDBJ whole genome shotgun (WGS) entry which is preliminary data.</text>
</comment>
<dbReference type="Proteomes" id="UP000230750">
    <property type="component" value="Unassembled WGS sequence"/>
</dbReference>
<dbReference type="GO" id="GO:0004553">
    <property type="term" value="F:hydrolase activity, hydrolyzing O-glycosyl compounds"/>
    <property type="evidence" value="ECO:0007669"/>
    <property type="project" value="TreeGrafter"/>
</dbReference>
<organism evidence="1 2">
    <name type="scientific">Stichopus japonicus</name>
    <name type="common">Sea cucumber</name>
    <dbReference type="NCBI Taxonomy" id="307972"/>
    <lineage>
        <taxon>Eukaryota</taxon>
        <taxon>Metazoa</taxon>
        <taxon>Echinodermata</taxon>
        <taxon>Eleutherozoa</taxon>
        <taxon>Echinozoa</taxon>
        <taxon>Holothuroidea</taxon>
        <taxon>Aspidochirotacea</taxon>
        <taxon>Aspidochirotida</taxon>
        <taxon>Stichopodidae</taxon>
        <taxon>Apostichopus</taxon>
    </lineage>
</organism>
<evidence type="ECO:0000313" key="2">
    <source>
        <dbReference type="Proteomes" id="UP000230750"/>
    </source>
</evidence>
<dbReference type="AlphaFoldDB" id="A0A2G8KQF0"/>
<dbReference type="GO" id="GO:0005975">
    <property type="term" value="P:carbohydrate metabolic process"/>
    <property type="evidence" value="ECO:0007669"/>
    <property type="project" value="TreeGrafter"/>
</dbReference>
<evidence type="ECO:0000313" key="1">
    <source>
        <dbReference type="EMBL" id="PIK50234.1"/>
    </source>
</evidence>
<name>A0A2G8KQF0_STIJA</name>
<keyword evidence="2" id="KW-1185">Reference proteome</keyword>
<protein>
    <submittedName>
        <fullName evidence="1">Putative acid trehalase-like protein 1</fullName>
    </submittedName>
</protein>
<dbReference type="EMBL" id="MRZV01000428">
    <property type="protein sequence ID" value="PIK50234.1"/>
    <property type="molecule type" value="Genomic_DNA"/>
</dbReference>
<proteinExistence type="predicted"/>
<reference evidence="1 2" key="1">
    <citation type="journal article" date="2017" name="PLoS Biol.">
        <title>The sea cucumber genome provides insights into morphological evolution and visceral regeneration.</title>
        <authorList>
            <person name="Zhang X."/>
            <person name="Sun L."/>
            <person name="Yuan J."/>
            <person name="Sun Y."/>
            <person name="Gao Y."/>
            <person name="Zhang L."/>
            <person name="Li S."/>
            <person name="Dai H."/>
            <person name="Hamel J.F."/>
            <person name="Liu C."/>
            <person name="Yu Y."/>
            <person name="Liu S."/>
            <person name="Lin W."/>
            <person name="Guo K."/>
            <person name="Jin S."/>
            <person name="Xu P."/>
            <person name="Storey K.B."/>
            <person name="Huan P."/>
            <person name="Zhang T."/>
            <person name="Zhou Y."/>
            <person name="Zhang J."/>
            <person name="Lin C."/>
            <person name="Li X."/>
            <person name="Xing L."/>
            <person name="Huo D."/>
            <person name="Sun M."/>
            <person name="Wang L."/>
            <person name="Mercier A."/>
            <person name="Li F."/>
            <person name="Yang H."/>
            <person name="Xiang J."/>
        </authorList>
    </citation>
    <scope>NUCLEOTIDE SEQUENCE [LARGE SCALE GENOMIC DNA]</scope>
    <source>
        <strain evidence="1">Shaxun</strain>
        <tissue evidence="1">Muscle</tissue>
    </source>
</reference>
<dbReference type="STRING" id="307972.A0A2G8KQF0"/>